<dbReference type="EMBL" id="AP013042">
    <property type="protein sequence ID" value="BAS67485.1"/>
    <property type="molecule type" value="Genomic_DNA"/>
</dbReference>
<dbReference type="InterPro" id="IPR014284">
    <property type="entry name" value="RNA_pol_sigma-70_dom"/>
</dbReference>
<proteinExistence type="inferred from homology"/>
<evidence type="ECO:0000256" key="4">
    <source>
        <dbReference type="ARBA" id="ARBA00023163"/>
    </source>
</evidence>
<evidence type="ECO:0000313" key="8">
    <source>
        <dbReference type="Proteomes" id="UP000067399"/>
    </source>
</evidence>
<feature type="domain" description="RNA polymerase sigma-70 region 2" evidence="5">
    <location>
        <begin position="34"/>
        <end position="93"/>
    </location>
</feature>
<dbReference type="NCBIfam" id="TIGR02937">
    <property type="entry name" value="sigma70-ECF"/>
    <property type="match status" value="1"/>
</dbReference>
<dbReference type="GO" id="GO:0016987">
    <property type="term" value="F:sigma factor activity"/>
    <property type="evidence" value="ECO:0007669"/>
    <property type="project" value="UniProtKB-KW"/>
</dbReference>
<dbReference type="InterPro" id="IPR007627">
    <property type="entry name" value="RNA_pol_sigma70_r2"/>
</dbReference>
<name>A0A0P0UQY7_9GAMM</name>
<dbReference type="PANTHER" id="PTHR43133">
    <property type="entry name" value="RNA POLYMERASE ECF-TYPE SIGMA FACTO"/>
    <property type="match status" value="1"/>
</dbReference>
<dbReference type="GO" id="GO:0006352">
    <property type="term" value="P:DNA-templated transcription initiation"/>
    <property type="evidence" value="ECO:0007669"/>
    <property type="project" value="InterPro"/>
</dbReference>
<keyword evidence="3" id="KW-0731">Sigma factor</keyword>
<evidence type="ECO:0000259" key="5">
    <source>
        <dbReference type="Pfam" id="PF04542"/>
    </source>
</evidence>
<dbReference type="Gene3D" id="1.10.10.10">
    <property type="entry name" value="Winged helix-like DNA-binding domain superfamily/Winged helix DNA-binding domain"/>
    <property type="match status" value="1"/>
</dbReference>
<dbReference type="Gene3D" id="1.10.1740.10">
    <property type="match status" value="1"/>
</dbReference>
<evidence type="ECO:0000256" key="2">
    <source>
        <dbReference type="ARBA" id="ARBA00023015"/>
    </source>
</evidence>
<dbReference type="GO" id="GO:0003677">
    <property type="term" value="F:DNA binding"/>
    <property type="evidence" value="ECO:0007669"/>
    <property type="project" value="InterPro"/>
</dbReference>
<organism evidence="7 8">
    <name type="scientific">endosymbiont of Bathymodiolus septemdierum str. Myojin knoll</name>
    <dbReference type="NCBI Taxonomy" id="1303921"/>
    <lineage>
        <taxon>Bacteria</taxon>
        <taxon>Pseudomonadati</taxon>
        <taxon>Pseudomonadota</taxon>
        <taxon>Gammaproteobacteria</taxon>
        <taxon>sulfur-oxidizing symbionts</taxon>
    </lineage>
</organism>
<dbReference type="STRING" id="1303921.BSEPE_0475"/>
<dbReference type="InterPro" id="IPR039425">
    <property type="entry name" value="RNA_pol_sigma-70-like"/>
</dbReference>
<protein>
    <submittedName>
        <fullName evidence="7">RNA polymerase sigma-70 factor, ECF subfamily</fullName>
    </submittedName>
</protein>
<keyword evidence="8" id="KW-1185">Reference proteome</keyword>
<sequence length="185" mass="22136">MKCKKKPIDIYFEQLKKIKGEKTFKKVYELSNVQLFGVIIRILKKRELSEDCLQEVYVKIWHKIETYQHEKASVMTWMSTIARNHALDYLRKRELPIQDDFELSVISDEQLHFLDEMEQQQNKQQLNNCLQQLKPEIMNILLMSYFKGLTYENIAKTFKVPLSTIKTWVRRAMPTLKKCMEINDG</sequence>
<dbReference type="InterPro" id="IPR013249">
    <property type="entry name" value="RNA_pol_sigma70_r4_t2"/>
</dbReference>
<dbReference type="InterPro" id="IPR013325">
    <property type="entry name" value="RNA_pol_sigma_r2"/>
</dbReference>
<dbReference type="InterPro" id="IPR013324">
    <property type="entry name" value="RNA_pol_sigma_r3/r4-like"/>
</dbReference>
<keyword evidence="4" id="KW-0804">Transcription</keyword>
<evidence type="ECO:0000259" key="6">
    <source>
        <dbReference type="Pfam" id="PF08281"/>
    </source>
</evidence>
<evidence type="ECO:0000256" key="3">
    <source>
        <dbReference type="ARBA" id="ARBA00023082"/>
    </source>
</evidence>
<dbReference type="PANTHER" id="PTHR43133:SF62">
    <property type="entry name" value="RNA POLYMERASE SIGMA FACTOR SIGZ"/>
    <property type="match status" value="1"/>
</dbReference>
<reference evidence="7 8" key="2">
    <citation type="journal article" date="2016" name="ISME J.">
        <title>Heterogeneous composition of key metabolic gene clusters in a vent mussel symbiont population.</title>
        <authorList>
            <person name="Ikuta T."/>
            <person name="Takaki Y."/>
            <person name="Nagai Y."/>
            <person name="Shimamura S."/>
            <person name="Tsuda M."/>
            <person name="Kawagucci S."/>
            <person name="Aoki Y."/>
            <person name="Inoue K."/>
            <person name="Teruya M."/>
            <person name="Satou K."/>
            <person name="Teruya K."/>
            <person name="Shimoji M."/>
            <person name="Tamotsu H."/>
            <person name="Hirano T."/>
            <person name="Maruyama T."/>
            <person name="Yoshida T."/>
        </authorList>
    </citation>
    <scope>NUCLEOTIDE SEQUENCE [LARGE SCALE GENOMIC DNA]</scope>
    <source>
        <strain evidence="7 8">Myojin Knoll</strain>
    </source>
</reference>
<dbReference type="KEGG" id="ebh:BSEPE_0475"/>
<evidence type="ECO:0000313" key="7">
    <source>
        <dbReference type="EMBL" id="BAS67485.1"/>
    </source>
</evidence>
<dbReference type="Pfam" id="PF04542">
    <property type="entry name" value="Sigma70_r2"/>
    <property type="match status" value="1"/>
</dbReference>
<dbReference type="Proteomes" id="UP000067399">
    <property type="component" value="Chromosome"/>
</dbReference>
<gene>
    <name evidence="7" type="primary">rpoE</name>
    <name evidence="7" type="ORF">BSEPE_0475</name>
</gene>
<reference evidence="7 8" key="1">
    <citation type="journal article" date="2000" name="Mar. Ecol. Prog. Ser.">
        <title>Phylogenetic characterization of endosymbionts in three hydrothermal vent mussels: influence on host distributions.</title>
        <authorList>
            <person name="Fujiwara Y."/>
            <person name="Takai K."/>
            <person name="Uematsu K."/>
            <person name="Tsuchida S."/>
            <person name="Hunt J.C."/>
            <person name="Hashimoto J."/>
        </authorList>
    </citation>
    <scope>NUCLEOTIDE SEQUENCE [LARGE SCALE GENOMIC DNA]</scope>
    <source>
        <strain evidence="7 8">Myojin Knoll</strain>
    </source>
</reference>
<evidence type="ECO:0000256" key="1">
    <source>
        <dbReference type="ARBA" id="ARBA00010641"/>
    </source>
</evidence>
<dbReference type="SUPFAM" id="SSF88659">
    <property type="entry name" value="Sigma3 and sigma4 domains of RNA polymerase sigma factors"/>
    <property type="match status" value="1"/>
</dbReference>
<keyword evidence="2" id="KW-0805">Transcription regulation</keyword>
<feature type="domain" description="RNA polymerase sigma factor 70 region 4 type 2" evidence="6">
    <location>
        <begin position="124"/>
        <end position="173"/>
    </location>
</feature>
<comment type="similarity">
    <text evidence="1">Belongs to the sigma-70 factor family. ECF subfamily.</text>
</comment>
<dbReference type="AlphaFoldDB" id="A0A0P0UQY7"/>
<dbReference type="SUPFAM" id="SSF88946">
    <property type="entry name" value="Sigma2 domain of RNA polymerase sigma factors"/>
    <property type="match status" value="1"/>
</dbReference>
<accession>A0A0P0UQY7</accession>
<dbReference type="Pfam" id="PF08281">
    <property type="entry name" value="Sigma70_r4_2"/>
    <property type="match status" value="1"/>
</dbReference>
<dbReference type="InterPro" id="IPR036388">
    <property type="entry name" value="WH-like_DNA-bd_sf"/>
</dbReference>